<dbReference type="EMBL" id="CADCTM010000005">
    <property type="protein sequence ID" value="CAA9209827.1"/>
    <property type="molecule type" value="Genomic_DNA"/>
</dbReference>
<gene>
    <name evidence="1" type="ORF">AVDCRST_MAG92-31</name>
</gene>
<reference evidence="1" key="1">
    <citation type="submission" date="2020-02" db="EMBL/GenBank/DDBJ databases">
        <authorList>
            <person name="Meier V. D."/>
        </authorList>
    </citation>
    <scope>NUCLEOTIDE SEQUENCE</scope>
    <source>
        <strain evidence="1">AVDCRST_MAG92</strain>
    </source>
</reference>
<organism evidence="1">
    <name type="scientific">uncultured Coleofasciculus sp</name>
    <dbReference type="NCBI Taxonomy" id="1267456"/>
    <lineage>
        <taxon>Bacteria</taxon>
        <taxon>Bacillati</taxon>
        <taxon>Cyanobacteriota</taxon>
        <taxon>Cyanophyceae</taxon>
        <taxon>Coleofasciculales</taxon>
        <taxon>Coleofasciculaceae</taxon>
        <taxon>Coleofasciculus</taxon>
        <taxon>environmental samples</taxon>
    </lineage>
</organism>
<evidence type="ECO:0000313" key="1">
    <source>
        <dbReference type="EMBL" id="CAA9209827.1"/>
    </source>
</evidence>
<proteinExistence type="predicted"/>
<protein>
    <submittedName>
        <fullName evidence="1">Uncharacterized protein</fullName>
    </submittedName>
</protein>
<accession>A0A6J4H2W7</accession>
<dbReference type="NCBIfam" id="NF045586">
    <property type="entry name" value="Npun_F0494_fam"/>
    <property type="match status" value="1"/>
</dbReference>
<sequence length="136" mass="15525">MTLIQSLNTQSLQYSARTVIRAERAMRCLPFKLPLFAAMRNTSVPLQIIAGSEGLEHRYTTRSISELAVETGLMWLIQVGILRREVDGQGITDSFRLTPLGRQLLEKWENQGETLPPPSFLDRLYNALSRWLRLPV</sequence>
<dbReference type="InterPro" id="IPR054651">
    <property type="entry name" value="Npun_F0494-like"/>
</dbReference>
<name>A0A6J4H2W7_9CYAN</name>
<dbReference type="AlphaFoldDB" id="A0A6J4H2W7"/>